<protein>
    <submittedName>
        <fullName evidence="6">Protein-S-isoprenylcysteine O-methyltransferase Ste14</fullName>
    </submittedName>
</protein>
<name>A0A1I1NR83_9RHOB</name>
<evidence type="ECO:0000256" key="2">
    <source>
        <dbReference type="ARBA" id="ARBA00022692"/>
    </source>
</evidence>
<proteinExistence type="predicted"/>
<sequence length="214" mass="22141">MPDPLNTSLNTPLSAVQIAALLVLVLYLLAFFGGTALAARAAGRPVWLFGQARGLDRLAVMSFRASFALGLLAPLIWALVPGLAGLDPLWSPGLSGLALPGVMLSVAGAMLGFAAQMAMGASWRVGVSEGAVGALVSGGLYTISRNPTFVGQGALLTGVACAVPSLPGILAVLLFFIAASVQIRTEEAFLARTHGAEFEAFARRTPRWLGWPRG</sequence>
<dbReference type="OrthoDB" id="9811969at2"/>
<comment type="subcellular location">
    <subcellularLocation>
        <location evidence="1">Endomembrane system</location>
        <topology evidence="1">Multi-pass membrane protein</topology>
    </subcellularLocation>
</comment>
<keyword evidence="7" id="KW-1185">Reference proteome</keyword>
<reference evidence="6 7" key="1">
    <citation type="submission" date="2016-10" db="EMBL/GenBank/DDBJ databases">
        <authorList>
            <person name="de Groot N.N."/>
        </authorList>
    </citation>
    <scope>NUCLEOTIDE SEQUENCE [LARGE SCALE GENOMIC DNA]</scope>
    <source>
        <strain evidence="6 7">DSM 29619</strain>
    </source>
</reference>
<feature type="transmembrane region" description="Helical" evidence="5">
    <location>
        <begin position="92"/>
        <end position="113"/>
    </location>
</feature>
<gene>
    <name evidence="6" type="ORF">SAMN05421762_3111</name>
</gene>
<evidence type="ECO:0000256" key="1">
    <source>
        <dbReference type="ARBA" id="ARBA00004127"/>
    </source>
</evidence>
<dbReference type="EMBL" id="FOLX01000001">
    <property type="protein sequence ID" value="SFD00171.1"/>
    <property type="molecule type" value="Genomic_DNA"/>
</dbReference>
<evidence type="ECO:0000256" key="3">
    <source>
        <dbReference type="ARBA" id="ARBA00022989"/>
    </source>
</evidence>
<feature type="transmembrane region" description="Helical" evidence="5">
    <location>
        <begin position="125"/>
        <end position="143"/>
    </location>
</feature>
<keyword evidence="6" id="KW-0489">Methyltransferase</keyword>
<evidence type="ECO:0000313" key="7">
    <source>
        <dbReference type="Proteomes" id="UP000231644"/>
    </source>
</evidence>
<dbReference type="InterPro" id="IPR007318">
    <property type="entry name" value="Phopholipid_MeTrfase"/>
</dbReference>
<accession>A0A1I1NR83</accession>
<keyword evidence="6" id="KW-0808">Transferase</keyword>
<dbReference type="GO" id="GO:0008168">
    <property type="term" value="F:methyltransferase activity"/>
    <property type="evidence" value="ECO:0007669"/>
    <property type="project" value="UniProtKB-KW"/>
</dbReference>
<feature type="transmembrane region" description="Helical" evidence="5">
    <location>
        <begin position="155"/>
        <end position="179"/>
    </location>
</feature>
<organism evidence="6 7">
    <name type="scientific">Pseudooceanicola nitratireducens</name>
    <dbReference type="NCBI Taxonomy" id="517719"/>
    <lineage>
        <taxon>Bacteria</taxon>
        <taxon>Pseudomonadati</taxon>
        <taxon>Pseudomonadota</taxon>
        <taxon>Alphaproteobacteria</taxon>
        <taxon>Rhodobacterales</taxon>
        <taxon>Paracoccaceae</taxon>
        <taxon>Pseudooceanicola</taxon>
    </lineage>
</organism>
<evidence type="ECO:0000256" key="5">
    <source>
        <dbReference type="SAM" id="Phobius"/>
    </source>
</evidence>
<evidence type="ECO:0000313" key="6">
    <source>
        <dbReference type="EMBL" id="SFD00171.1"/>
    </source>
</evidence>
<dbReference type="Gene3D" id="1.20.120.1630">
    <property type="match status" value="1"/>
</dbReference>
<dbReference type="STRING" id="517719.SAMN05421762_3111"/>
<dbReference type="RefSeq" id="WP_093446069.1">
    <property type="nucleotide sequence ID" value="NZ_FNZG01000001.1"/>
</dbReference>
<keyword evidence="2 5" id="KW-0812">Transmembrane</keyword>
<dbReference type="GO" id="GO:0012505">
    <property type="term" value="C:endomembrane system"/>
    <property type="evidence" value="ECO:0007669"/>
    <property type="project" value="UniProtKB-SubCell"/>
</dbReference>
<keyword evidence="4 5" id="KW-0472">Membrane</keyword>
<feature type="transmembrane region" description="Helical" evidence="5">
    <location>
        <begin position="15"/>
        <end position="37"/>
    </location>
</feature>
<dbReference type="Pfam" id="PF04191">
    <property type="entry name" value="PEMT"/>
    <property type="match status" value="1"/>
</dbReference>
<evidence type="ECO:0000256" key="4">
    <source>
        <dbReference type="ARBA" id="ARBA00023136"/>
    </source>
</evidence>
<dbReference type="AlphaFoldDB" id="A0A1I1NR83"/>
<dbReference type="GO" id="GO:0032259">
    <property type="term" value="P:methylation"/>
    <property type="evidence" value="ECO:0007669"/>
    <property type="project" value="UniProtKB-KW"/>
</dbReference>
<feature type="transmembrane region" description="Helical" evidence="5">
    <location>
        <begin position="58"/>
        <end position="80"/>
    </location>
</feature>
<dbReference type="Proteomes" id="UP000231644">
    <property type="component" value="Unassembled WGS sequence"/>
</dbReference>
<keyword evidence="3 5" id="KW-1133">Transmembrane helix</keyword>